<proteinExistence type="predicted"/>
<protein>
    <submittedName>
        <fullName evidence="2">Uncharacterized protein</fullName>
    </submittedName>
</protein>
<organism evidence="2 3">
    <name type="scientific">Pseudoxanthomonas taiwanensis J19</name>
    <dbReference type="NCBI Taxonomy" id="935569"/>
    <lineage>
        <taxon>Bacteria</taxon>
        <taxon>Pseudomonadati</taxon>
        <taxon>Pseudomonadota</taxon>
        <taxon>Gammaproteobacteria</taxon>
        <taxon>Lysobacterales</taxon>
        <taxon>Lysobacteraceae</taxon>
        <taxon>Pseudoxanthomonas</taxon>
    </lineage>
</organism>
<comment type="caution">
    <text evidence="2">The sequence shown here is derived from an EMBL/GenBank/DDBJ whole genome shotgun (WGS) entry which is preliminary data.</text>
</comment>
<dbReference type="EMBL" id="VLJS01000102">
    <property type="protein sequence ID" value="TWH04761.1"/>
    <property type="molecule type" value="Genomic_DNA"/>
</dbReference>
<sequence length="70" mass="7135">MPIPESNPAAALSFDAAVNRALARRRADIPLPPRPDASEWDGPVRPQAAAAGPARDPAPAPAEAETEAAG</sequence>
<evidence type="ECO:0000256" key="1">
    <source>
        <dbReference type="SAM" id="MobiDB-lite"/>
    </source>
</evidence>
<dbReference type="AlphaFoldDB" id="A0A562D6M6"/>
<dbReference type="Proteomes" id="UP000321583">
    <property type="component" value="Unassembled WGS sequence"/>
</dbReference>
<accession>A0A562D6M6</accession>
<keyword evidence="3" id="KW-1185">Reference proteome</keyword>
<reference evidence="2 3" key="1">
    <citation type="submission" date="2019-07" db="EMBL/GenBank/DDBJ databases">
        <title>Genome sequencing of lignin-degrading bacterial isolates.</title>
        <authorList>
            <person name="Gladden J."/>
        </authorList>
    </citation>
    <scope>NUCLEOTIDE SEQUENCE [LARGE SCALE GENOMIC DNA]</scope>
    <source>
        <strain evidence="2 3">J19</strain>
    </source>
</reference>
<feature type="region of interest" description="Disordered" evidence="1">
    <location>
        <begin position="26"/>
        <end position="70"/>
    </location>
</feature>
<gene>
    <name evidence="2" type="ORF">L613_000700000100</name>
</gene>
<evidence type="ECO:0000313" key="2">
    <source>
        <dbReference type="EMBL" id="TWH04761.1"/>
    </source>
</evidence>
<name>A0A562D6M6_9GAMM</name>
<dbReference type="RefSeq" id="WP_125075860.1">
    <property type="nucleotide sequence ID" value="NZ_VLJS01000102.1"/>
</dbReference>
<evidence type="ECO:0000313" key="3">
    <source>
        <dbReference type="Proteomes" id="UP000321583"/>
    </source>
</evidence>
<feature type="compositionally biased region" description="Low complexity" evidence="1">
    <location>
        <begin position="46"/>
        <end position="70"/>
    </location>
</feature>